<feature type="region of interest" description="Disordered" evidence="7">
    <location>
        <begin position="613"/>
        <end position="644"/>
    </location>
</feature>
<keyword evidence="6" id="KW-0539">Nucleus</keyword>
<dbReference type="OMA" id="INKSTHR"/>
<evidence type="ECO:0000256" key="4">
    <source>
        <dbReference type="ARBA" id="ARBA00023125"/>
    </source>
</evidence>
<dbReference type="InterPro" id="IPR044810">
    <property type="entry name" value="WRKY_plant"/>
</dbReference>
<accession>A0A1U8AR49</accession>
<dbReference type="GO" id="GO:0003700">
    <property type="term" value="F:DNA-binding transcription factor activity"/>
    <property type="evidence" value="ECO:0000318"/>
    <property type="project" value="GO_Central"/>
</dbReference>
<gene>
    <name evidence="10" type="primary">LOC104606587</name>
</gene>
<reference evidence="10" key="1">
    <citation type="submission" date="2025-08" db="UniProtKB">
        <authorList>
            <consortium name="RefSeq"/>
        </authorList>
    </citation>
    <scope>IDENTIFICATION</scope>
</reference>
<keyword evidence="4" id="KW-0238">DNA-binding</keyword>
<organism evidence="9 10">
    <name type="scientific">Nelumbo nucifera</name>
    <name type="common">Sacred lotus</name>
    <dbReference type="NCBI Taxonomy" id="4432"/>
    <lineage>
        <taxon>Eukaryota</taxon>
        <taxon>Viridiplantae</taxon>
        <taxon>Streptophyta</taxon>
        <taxon>Embryophyta</taxon>
        <taxon>Tracheophyta</taxon>
        <taxon>Spermatophyta</taxon>
        <taxon>Magnoliopsida</taxon>
        <taxon>Proteales</taxon>
        <taxon>Nelumbonaceae</taxon>
        <taxon>Nelumbo</taxon>
    </lineage>
</organism>
<feature type="compositionally biased region" description="Low complexity" evidence="7">
    <location>
        <begin position="161"/>
        <end position="174"/>
    </location>
</feature>
<feature type="region of interest" description="Disordered" evidence="7">
    <location>
        <begin position="133"/>
        <end position="283"/>
    </location>
</feature>
<dbReference type="RefSeq" id="XP_010270167.1">
    <property type="nucleotide sequence ID" value="XM_010271865.2"/>
</dbReference>
<dbReference type="Proteomes" id="UP000189703">
    <property type="component" value="Unplaced"/>
</dbReference>
<feature type="compositionally biased region" description="Basic and acidic residues" evidence="7">
    <location>
        <begin position="14"/>
        <end position="28"/>
    </location>
</feature>
<feature type="domain" description="WRKY" evidence="8">
    <location>
        <begin position="450"/>
        <end position="515"/>
    </location>
</feature>
<dbReference type="GeneID" id="104606587"/>
<dbReference type="PROSITE" id="PS50811">
    <property type="entry name" value="WRKY"/>
    <property type="match status" value="2"/>
</dbReference>
<dbReference type="OrthoDB" id="771494at2759"/>
<dbReference type="InterPro" id="IPR036576">
    <property type="entry name" value="WRKY_dom_sf"/>
</dbReference>
<evidence type="ECO:0000256" key="6">
    <source>
        <dbReference type="ARBA" id="ARBA00023242"/>
    </source>
</evidence>
<dbReference type="STRING" id="4432.A0A1U8AR49"/>
<feature type="region of interest" description="Disordered" evidence="7">
    <location>
        <begin position="1"/>
        <end position="39"/>
    </location>
</feature>
<dbReference type="GO" id="GO:0005634">
    <property type="term" value="C:nucleus"/>
    <property type="evidence" value="ECO:0000318"/>
    <property type="project" value="GO_Central"/>
</dbReference>
<dbReference type="FunFam" id="2.20.25.80:FF:000006">
    <property type="entry name" value="WRKY transcription factor"/>
    <property type="match status" value="1"/>
</dbReference>
<feature type="domain" description="WRKY" evidence="8">
    <location>
        <begin position="273"/>
        <end position="337"/>
    </location>
</feature>
<evidence type="ECO:0000256" key="1">
    <source>
        <dbReference type="ARBA" id="ARBA00004123"/>
    </source>
</evidence>
<feature type="region of interest" description="Disordered" evidence="7">
    <location>
        <begin position="374"/>
        <end position="424"/>
    </location>
</feature>
<keyword evidence="3" id="KW-0805">Transcription regulation</keyword>
<evidence type="ECO:0000256" key="7">
    <source>
        <dbReference type="SAM" id="MobiDB-lite"/>
    </source>
</evidence>
<evidence type="ECO:0000256" key="2">
    <source>
        <dbReference type="ARBA" id="ARBA00022737"/>
    </source>
</evidence>
<dbReference type="GO" id="GO:0006355">
    <property type="term" value="P:regulation of DNA-templated transcription"/>
    <property type="evidence" value="ECO:0000318"/>
    <property type="project" value="GO_Central"/>
</dbReference>
<evidence type="ECO:0000259" key="8">
    <source>
        <dbReference type="PROSITE" id="PS50811"/>
    </source>
</evidence>
<evidence type="ECO:0000256" key="5">
    <source>
        <dbReference type="ARBA" id="ARBA00023163"/>
    </source>
</evidence>
<dbReference type="SUPFAM" id="SSF118290">
    <property type="entry name" value="WRKY DNA-binding domain"/>
    <property type="match status" value="2"/>
</dbReference>
<dbReference type="KEGG" id="nnu:104606587"/>
<feature type="compositionally biased region" description="Low complexity" evidence="7">
    <location>
        <begin position="198"/>
        <end position="216"/>
    </location>
</feature>
<keyword evidence="5" id="KW-0804">Transcription</keyword>
<feature type="compositionally biased region" description="Polar residues" evidence="7">
    <location>
        <begin position="620"/>
        <end position="638"/>
    </location>
</feature>
<dbReference type="AlphaFoldDB" id="A0A1U8AR49"/>
<feature type="compositionally biased region" description="Polar residues" evidence="7">
    <location>
        <begin position="246"/>
        <end position="271"/>
    </location>
</feature>
<dbReference type="eggNOG" id="ENOG502QRXJ">
    <property type="taxonomic scope" value="Eukaryota"/>
</dbReference>
<feature type="compositionally biased region" description="Basic and acidic residues" evidence="7">
    <location>
        <begin position="147"/>
        <end position="160"/>
    </location>
</feature>
<name>A0A1U8AR49_NELNU</name>
<dbReference type="PANTHER" id="PTHR31221">
    <property type="entry name" value="WRKY TRANSCRIPTION FACTOR PROTEIN 1-RELATED"/>
    <property type="match status" value="1"/>
</dbReference>
<dbReference type="FunFam" id="2.20.25.80:FF:000001">
    <property type="entry name" value="WRKY transcription factor 33"/>
    <property type="match status" value="1"/>
</dbReference>
<evidence type="ECO:0000313" key="9">
    <source>
        <dbReference type="Proteomes" id="UP000189703"/>
    </source>
</evidence>
<comment type="subcellular location">
    <subcellularLocation>
        <location evidence="1">Nucleus</location>
    </subcellularLocation>
</comment>
<dbReference type="Gene3D" id="2.20.25.80">
    <property type="entry name" value="WRKY domain"/>
    <property type="match status" value="2"/>
</dbReference>
<dbReference type="PANTHER" id="PTHR31221:SF193">
    <property type="entry name" value="WRKY TRANSCRIPTION FACTOR PROTEIN 1-RELATED"/>
    <property type="match status" value="1"/>
</dbReference>
<evidence type="ECO:0000313" key="10">
    <source>
        <dbReference type="RefSeq" id="XP_010270167.1"/>
    </source>
</evidence>
<dbReference type="Pfam" id="PF03106">
    <property type="entry name" value="WRKY"/>
    <property type="match status" value="2"/>
</dbReference>
<dbReference type="GO" id="GO:0000976">
    <property type="term" value="F:transcription cis-regulatory region binding"/>
    <property type="evidence" value="ECO:0000318"/>
    <property type="project" value="GO_Central"/>
</dbReference>
<dbReference type="InParanoid" id="A0A1U8AR49"/>
<protein>
    <submittedName>
        <fullName evidence="10">Probable WRKY transcription factor 20</fullName>
    </submittedName>
</protein>
<dbReference type="FunCoup" id="A0A1U8AR49">
    <property type="interactions" value="2276"/>
</dbReference>
<dbReference type="InterPro" id="IPR003657">
    <property type="entry name" value="WRKY_dom"/>
</dbReference>
<dbReference type="SMART" id="SM00774">
    <property type="entry name" value="WRKY"/>
    <property type="match status" value="2"/>
</dbReference>
<proteinExistence type="predicted"/>
<sequence>MEENVNYDLGDSQLRVHEQETRRSELRLEGSNGPNGLISGSDNIFSAEYPKMNDFSVKPDSRIVSCAGSNAAKYKLMSPARLPITRSPCLTIPPGLSPTTLLDSPVLLSNIKVEPSPTTGTFSKLQIMHDRDGSAKFSSATDAPKNAYDEKGSSDFEFKPSIKSIPSSGPSSFGNSASTGLNYKQPDPLVQLQGQYQSHSFAVSSSAKSENSAASSHELTLSVTAPDPPVQLVTPGDGVPPEISSDELQQRQGSNSGFQPSQSDQKGSNPSIVAEKTADDGYNWRKYGQKHVKGSEYPRSYYKCTHPNCQVKKQLERSHDGQITEIIYKGSHDHPKPQPSRRLAAGTILSIQEEKSDRFSSLTNLEDKLSNVHGQTTHHIEPNGTPELSPVTASDDDIEGVVGYSNRIGDDVNDDEDPESKRRKKEIDCVDVTPMGKPIREPRVVVQTLSEVDILDDGYRWRKYGQKVVKGNPNPRSYYKCTNAGCPVRKHVERASHDPKAVITTYEGKHNHDVPAARTSAHDTTGNIDYSTALNGMLSSRLEENDTVSLDLGVGINSSPENRSNEKQQRLDAKPAQIETNVTALGCNKVIEATPVSYYAGINDGVDRYGSRENGGESFSFETYPSSHSSNPYQQNTGRLLMGP</sequence>
<evidence type="ECO:0000256" key="3">
    <source>
        <dbReference type="ARBA" id="ARBA00023015"/>
    </source>
</evidence>
<keyword evidence="9" id="KW-1185">Reference proteome</keyword>
<keyword evidence="2" id="KW-0677">Repeat</keyword>